<dbReference type="Proteomes" id="UP001240447">
    <property type="component" value="Unassembled WGS sequence"/>
</dbReference>
<proteinExistence type="predicted"/>
<comment type="caution">
    <text evidence="1">The sequence shown here is derived from an EMBL/GenBank/DDBJ whole genome shotgun (WGS) entry which is preliminary data.</text>
</comment>
<accession>A0ABT9NNA8</accession>
<protein>
    <submittedName>
        <fullName evidence="1">Uncharacterized protein</fullName>
    </submittedName>
</protein>
<dbReference type="RefSeq" id="WP_306825010.1">
    <property type="nucleotide sequence ID" value="NZ_JAUSQM010000001.1"/>
</dbReference>
<sequence length="105" mass="11416">MHLDLTRSGAALGDAENFRELDVRAAADLEDADVARQLNALGADTTQPGHAWLPARVILDRGRADDPEWRAEFDAMLAYADGAGWTRVDADGQQLVRAHIVHAGR</sequence>
<keyword evidence="2" id="KW-1185">Reference proteome</keyword>
<dbReference type="EMBL" id="JAUSQM010000001">
    <property type="protein sequence ID" value="MDP9821907.1"/>
    <property type="molecule type" value="Genomic_DNA"/>
</dbReference>
<organism evidence="1 2">
    <name type="scientific">Nocardioides massiliensis</name>
    <dbReference type="NCBI Taxonomy" id="1325935"/>
    <lineage>
        <taxon>Bacteria</taxon>
        <taxon>Bacillati</taxon>
        <taxon>Actinomycetota</taxon>
        <taxon>Actinomycetes</taxon>
        <taxon>Propionibacteriales</taxon>
        <taxon>Nocardioidaceae</taxon>
        <taxon>Nocardioides</taxon>
    </lineage>
</organism>
<evidence type="ECO:0000313" key="2">
    <source>
        <dbReference type="Proteomes" id="UP001240447"/>
    </source>
</evidence>
<evidence type="ECO:0000313" key="1">
    <source>
        <dbReference type="EMBL" id="MDP9821907.1"/>
    </source>
</evidence>
<name>A0ABT9NNA8_9ACTN</name>
<reference evidence="1 2" key="1">
    <citation type="submission" date="2023-07" db="EMBL/GenBank/DDBJ databases">
        <title>Sequencing the genomes of 1000 actinobacteria strains.</title>
        <authorList>
            <person name="Klenk H.-P."/>
        </authorList>
    </citation>
    <scope>NUCLEOTIDE SEQUENCE [LARGE SCALE GENOMIC DNA]</scope>
    <source>
        <strain evidence="1 2">GD13</strain>
    </source>
</reference>
<gene>
    <name evidence="1" type="ORF">J2S59_001716</name>
</gene>